<evidence type="ECO:0000256" key="2">
    <source>
        <dbReference type="SAM" id="Phobius"/>
    </source>
</evidence>
<dbReference type="Proteomes" id="UP000829196">
    <property type="component" value="Unassembled WGS sequence"/>
</dbReference>
<name>A0A8T3BG74_DENNO</name>
<feature type="region of interest" description="Disordered" evidence="1">
    <location>
        <begin position="502"/>
        <end position="522"/>
    </location>
</feature>
<keyword evidence="4" id="KW-1185">Reference proteome</keyword>
<feature type="compositionally biased region" description="Basic and acidic residues" evidence="1">
    <location>
        <begin position="513"/>
        <end position="522"/>
    </location>
</feature>
<evidence type="ECO:0000313" key="4">
    <source>
        <dbReference type="Proteomes" id="UP000829196"/>
    </source>
</evidence>
<feature type="transmembrane region" description="Helical" evidence="2">
    <location>
        <begin position="285"/>
        <end position="301"/>
    </location>
</feature>
<accession>A0A8T3BG74</accession>
<evidence type="ECO:0000256" key="1">
    <source>
        <dbReference type="SAM" id="MobiDB-lite"/>
    </source>
</evidence>
<keyword evidence="2" id="KW-0812">Transmembrane</keyword>
<feature type="transmembrane region" description="Helical" evidence="2">
    <location>
        <begin position="193"/>
        <end position="214"/>
    </location>
</feature>
<organism evidence="3 4">
    <name type="scientific">Dendrobium nobile</name>
    <name type="common">Orchid</name>
    <dbReference type="NCBI Taxonomy" id="94219"/>
    <lineage>
        <taxon>Eukaryota</taxon>
        <taxon>Viridiplantae</taxon>
        <taxon>Streptophyta</taxon>
        <taxon>Embryophyta</taxon>
        <taxon>Tracheophyta</taxon>
        <taxon>Spermatophyta</taxon>
        <taxon>Magnoliopsida</taxon>
        <taxon>Liliopsida</taxon>
        <taxon>Asparagales</taxon>
        <taxon>Orchidaceae</taxon>
        <taxon>Epidendroideae</taxon>
        <taxon>Malaxideae</taxon>
        <taxon>Dendrobiinae</taxon>
        <taxon>Dendrobium</taxon>
    </lineage>
</organism>
<dbReference type="GO" id="GO:0016020">
    <property type="term" value="C:membrane"/>
    <property type="evidence" value="ECO:0007669"/>
    <property type="project" value="TreeGrafter"/>
</dbReference>
<reference evidence="3" key="1">
    <citation type="journal article" date="2022" name="Front. Genet.">
        <title>Chromosome-Scale Assembly of the Dendrobium nobile Genome Provides Insights Into the Molecular Mechanism of the Biosynthesis of the Medicinal Active Ingredient of Dendrobium.</title>
        <authorList>
            <person name="Xu Q."/>
            <person name="Niu S.-C."/>
            <person name="Li K.-L."/>
            <person name="Zheng P.-J."/>
            <person name="Zhang X.-J."/>
            <person name="Jia Y."/>
            <person name="Liu Y."/>
            <person name="Niu Y.-X."/>
            <person name="Yu L.-H."/>
            <person name="Chen D.-F."/>
            <person name="Zhang G.-Q."/>
        </authorList>
    </citation>
    <scope>NUCLEOTIDE SEQUENCE</scope>
    <source>
        <tissue evidence="3">Leaf</tissue>
    </source>
</reference>
<keyword evidence="2" id="KW-0472">Membrane</keyword>
<dbReference type="EMBL" id="JAGYWB010000009">
    <property type="protein sequence ID" value="KAI0510925.1"/>
    <property type="molecule type" value="Genomic_DNA"/>
</dbReference>
<dbReference type="PANTHER" id="PTHR12242">
    <property type="entry name" value="OS02G0130600 PROTEIN-RELATED"/>
    <property type="match status" value="1"/>
</dbReference>
<keyword evidence="2" id="KW-1133">Transmembrane helix</keyword>
<dbReference type="OrthoDB" id="419711at2759"/>
<proteinExistence type="predicted"/>
<evidence type="ECO:0000313" key="3">
    <source>
        <dbReference type="EMBL" id="KAI0510925.1"/>
    </source>
</evidence>
<feature type="transmembrane region" description="Helical" evidence="2">
    <location>
        <begin position="153"/>
        <end position="173"/>
    </location>
</feature>
<dbReference type="AlphaFoldDB" id="A0A8T3BG74"/>
<comment type="caution">
    <text evidence="3">The sequence shown here is derived from an EMBL/GenBank/DDBJ whole genome shotgun (WGS) entry which is preliminary data.</text>
</comment>
<dbReference type="PANTHER" id="PTHR12242:SF6">
    <property type="entry name" value="PROTEIN ROLLING PROTEIN"/>
    <property type="match status" value="1"/>
</dbReference>
<feature type="transmembrane region" description="Helical" evidence="2">
    <location>
        <begin position="127"/>
        <end position="146"/>
    </location>
</feature>
<protein>
    <submittedName>
        <fullName evidence="3">Uncharacterized protein</fullName>
    </submittedName>
</protein>
<gene>
    <name evidence="3" type="ORF">KFK09_011536</name>
</gene>
<sequence length="522" mass="59381">MLSSSFKGSKLLSKTFQRRKTVVQAFSDAPLSKIGTMASAYGCWTYSKQPISENEETSCLFRGDVEQCHDADLALTGVRDRDSDTFSIYRGEQMHKRVDEGTVILTDVVFWSLLVPFMSYVHFRVNLIMACLHSLNAIFLLVDSALNSLLFPFFGMAYFVLWSCIYVTFQWILHACGLKWWPYPFMDLSTPLAPLWYLAMALIQIPCFSIFYLIAKAKNSYFPKVFPTACRQLFFCEQNGRMFAFTIALEAIAIVLSNSGSNRWQGMIAMGKVIMLAIVDEERRLGLALHLLFMSLLFVFSDSREMQRLHHRFFGSLVTVRLCFAGAEIVSVASSTPLSLPDFVASQRLHVRVSSVMWFHSGCTTNRFKLLFKSPTVQLNYSLEFKLLEPLMFNLSPECKFKYRSPTVRAHRSFESTVHLSSHVCSFEFDRSKYDFTRNFGSLPASPLFRGKLRENWVFPTTRNKGVYGTIVGVSKVERRKGAEERRAPVVGSDLNVVTFEPQEGKAVQGAKSDGKEERELG</sequence>